<gene>
    <name evidence="2" type="ORF">SCHPADRAFT_939358</name>
</gene>
<protein>
    <recommendedName>
        <fullName evidence="4">Hydrophobin</fullName>
    </recommendedName>
</protein>
<dbReference type="InParanoid" id="A0A0H2RSU1"/>
<feature type="signal peptide" evidence="1">
    <location>
        <begin position="1"/>
        <end position="18"/>
    </location>
</feature>
<keyword evidence="1" id="KW-0732">Signal</keyword>
<evidence type="ECO:0000313" key="3">
    <source>
        <dbReference type="Proteomes" id="UP000053477"/>
    </source>
</evidence>
<keyword evidence="3" id="KW-1185">Reference proteome</keyword>
<proteinExistence type="predicted"/>
<evidence type="ECO:0000256" key="1">
    <source>
        <dbReference type="SAM" id="SignalP"/>
    </source>
</evidence>
<feature type="chain" id="PRO_5005201769" description="Hydrophobin" evidence="1">
    <location>
        <begin position="19"/>
        <end position="118"/>
    </location>
</feature>
<organism evidence="2 3">
    <name type="scientific">Schizopora paradoxa</name>
    <dbReference type="NCBI Taxonomy" id="27342"/>
    <lineage>
        <taxon>Eukaryota</taxon>
        <taxon>Fungi</taxon>
        <taxon>Dikarya</taxon>
        <taxon>Basidiomycota</taxon>
        <taxon>Agaricomycotina</taxon>
        <taxon>Agaricomycetes</taxon>
        <taxon>Hymenochaetales</taxon>
        <taxon>Schizoporaceae</taxon>
        <taxon>Schizopora</taxon>
    </lineage>
</organism>
<evidence type="ECO:0008006" key="4">
    <source>
        <dbReference type="Google" id="ProtNLM"/>
    </source>
</evidence>
<name>A0A0H2RSU1_9AGAM</name>
<dbReference type="Proteomes" id="UP000053477">
    <property type="component" value="Unassembled WGS sequence"/>
</dbReference>
<evidence type="ECO:0000313" key="2">
    <source>
        <dbReference type="EMBL" id="KLO14687.1"/>
    </source>
</evidence>
<reference evidence="2 3" key="1">
    <citation type="submission" date="2015-04" db="EMBL/GenBank/DDBJ databases">
        <title>Complete genome sequence of Schizopora paradoxa KUC8140, a cosmopolitan wood degrader in East Asia.</title>
        <authorList>
            <consortium name="DOE Joint Genome Institute"/>
            <person name="Min B."/>
            <person name="Park H."/>
            <person name="Jang Y."/>
            <person name="Kim J.-J."/>
            <person name="Kim K.H."/>
            <person name="Pangilinan J."/>
            <person name="Lipzen A."/>
            <person name="Riley R."/>
            <person name="Grigoriev I.V."/>
            <person name="Spatafora J.W."/>
            <person name="Choi I.-G."/>
        </authorList>
    </citation>
    <scope>NUCLEOTIDE SEQUENCE [LARGE SCALE GENOMIC DNA]</scope>
    <source>
        <strain evidence="2 3">KUC8140</strain>
    </source>
</reference>
<dbReference type="EMBL" id="KQ085940">
    <property type="protein sequence ID" value="KLO14687.1"/>
    <property type="molecule type" value="Genomic_DNA"/>
</dbReference>
<sequence length="118" mass="12043">MQILSVVAPLAALAGVLASPATELAERQVACPDYIVCCPIFGTASSSNIAPLLASNAIAASPDAIIGIGCLPFLPATDATAEPDLEICHGPLCCKKTFTFPNGTVIGIDCTETIIIEQ</sequence>
<accession>A0A0H2RSU1</accession>
<dbReference type="AlphaFoldDB" id="A0A0H2RSU1"/>